<dbReference type="Proteomes" id="UP000179769">
    <property type="component" value="Unassembled WGS sequence"/>
</dbReference>
<dbReference type="AlphaFoldDB" id="A0A1S1PF35"/>
<feature type="domain" description="PhoD-like phosphatase metallophosphatase" evidence="2">
    <location>
        <begin position="154"/>
        <end position="263"/>
    </location>
</feature>
<feature type="compositionally biased region" description="Low complexity" evidence="1">
    <location>
        <begin position="500"/>
        <end position="532"/>
    </location>
</feature>
<evidence type="ECO:0000313" key="4">
    <source>
        <dbReference type="EMBL" id="OHV20290.1"/>
    </source>
</evidence>
<dbReference type="EMBL" id="MAXA01000268">
    <property type="protein sequence ID" value="OHV20290.1"/>
    <property type="molecule type" value="Genomic_DNA"/>
</dbReference>
<dbReference type="Gene3D" id="3.60.21.70">
    <property type="entry name" value="PhoD-like phosphatase"/>
    <property type="match status" value="1"/>
</dbReference>
<sequence length="636" mass="68749">MTSLLLGPMHRYAGDRHVSVWVETDEPCTVEIRSGLGPRAAAPTFAVAGHHYALVVVDGLEPGTAYPYEVWLTAAGVPSPDQAVCVWPEEGSPPSLLRPVGGDRPVRLVFGSCRVTAPQEKPYTLSPGEDPRGLGTDALHALALRMAETPPDTWPDALLLLGDQVYADHVSPATAARVRAHRDVTVPPGEEIADFTEYAWLYQEAWSQREIRWLLSTVPTAMIADDHDVRDDWNISAAWRAEIRSQSWWDTRITSGIMAYWLYQHLGNLDPRTLADDPVFTAVTALASGGEDGENLLRAFARRVDRMPDLGALASDQDHDTSTAVGDHAGAGHDTGDLAGKRPPTPPRWSYRWDLGRTRLIVIDSRLARVVAPDGTRAMVHDADWSWIREQTRHTGEVDHLLLGTSVPYLLTPTIHNVEAASERLASGRFGRIAAAGAERLRQALDLEHWAAFSDSFIRMTQLLGQVSTGEHGPAPASVVVLSGDVHHAYLARAEPARGPVAASRAPADPAAGTHLTGSHATTTGTATTSATSAAGGESAVWQAVCSPFRNPLGTGVRRIDALSRRRPLAAVSSRVARLLGMRGQPVRWKVTHGPWFDSQLATLLLDGRAATMTLEKTEPDGKPGGLDEVMRATLS</sequence>
<dbReference type="PANTHER" id="PTHR37031:SF2">
    <property type="entry name" value="PHOD-LIKE PHOSPHATASE METALLOPHOSPHATASE DOMAIN-CONTAINING PROTEIN"/>
    <property type="match status" value="1"/>
</dbReference>
<reference evidence="5" key="1">
    <citation type="submission" date="2016-07" db="EMBL/GenBank/DDBJ databases">
        <title>Frankia sp. NRRL B-16219 Genome sequencing.</title>
        <authorList>
            <person name="Ghodhbane-Gtari F."/>
            <person name="Swanson E."/>
            <person name="Gueddou A."/>
            <person name="Louati M."/>
            <person name="Nouioui I."/>
            <person name="Hezbri K."/>
            <person name="Abebe-Akele F."/>
            <person name="Simpson S."/>
            <person name="Morris K."/>
            <person name="Thomas K."/>
            <person name="Gtari M."/>
            <person name="Tisa L.S."/>
        </authorList>
    </citation>
    <scope>NUCLEOTIDE SEQUENCE [LARGE SCALE GENOMIC DNA]</scope>
    <source>
        <strain evidence="5">NRRL B-16219</strain>
    </source>
</reference>
<comment type="caution">
    <text evidence="4">The sequence shown here is derived from an EMBL/GenBank/DDBJ whole genome shotgun (WGS) entry which is preliminary data.</text>
</comment>
<dbReference type="Pfam" id="PF09423">
    <property type="entry name" value="PhoD"/>
    <property type="match status" value="1"/>
</dbReference>
<evidence type="ECO:0000259" key="3">
    <source>
        <dbReference type="Pfam" id="PF25077"/>
    </source>
</evidence>
<dbReference type="OrthoDB" id="9795624at2"/>
<keyword evidence="5" id="KW-1185">Reference proteome</keyword>
<name>A0A1S1PF35_9ACTN</name>
<organism evidence="4 5">
    <name type="scientific">Parafrankia soli</name>
    <dbReference type="NCBI Taxonomy" id="2599596"/>
    <lineage>
        <taxon>Bacteria</taxon>
        <taxon>Bacillati</taxon>
        <taxon>Actinomycetota</taxon>
        <taxon>Actinomycetes</taxon>
        <taxon>Frankiales</taxon>
        <taxon>Frankiaceae</taxon>
        <taxon>Parafrankia</taxon>
    </lineage>
</organism>
<gene>
    <name evidence="4" type="ORF">BBK14_08680</name>
</gene>
<evidence type="ECO:0000256" key="1">
    <source>
        <dbReference type="SAM" id="MobiDB-lite"/>
    </source>
</evidence>
<dbReference type="InterPro" id="IPR018946">
    <property type="entry name" value="PhoD-like_MPP"/>
</dbReference>
<feature type="region of interest" description="Disordered" evidence="1">
    <location>
        <begin position="313"/>
        <end position="343"/>
    </location>
</feature>
<dbReference type="PANTHER" id="PTHR37031">
    <property type="entry name" value="METALLOPHOSPHATASE BINDING DOMAIN PROTEIN"/>
    <property type="match status" value="1"/>
</dbReference>
<protein>
    <submittedName>
        <fullName evidence="4">Phosphodiesterase</fullName>
    </submittedName>
</protein>
<dbReference type="Pfam" id="PF25077">
    <property type="entry name" value="DUF7800"/>
    <property type="match status" value="1"/>
</dbReference>
<evidence type="ECO:0000259" key="2">
    <source>
        <dbReference type="Pfam" id="PF09423"/>
    </source>
</evidence>
<proteinExistence type="predicted"/>
<accession>A0A1S1PF35</accession>
<dbReference type="InterPro" id="IPR056702">
    <property type="entry name" value="DUF7800"/>
</dbReference>
<feature type="compositionally biased region" description="Basic and acidic residues" evidence="1">
    <location>
        <begin position="330"/>
        <end position="340"/>
    </location>
</feature>
<dbReference type="SUPFAM" id="SSF56300">
    <property type="entry name" value="Metallo-dependent phosphatases"/>
    <property type="match status" value="1"/>
</dbReference>
<dbReference type="InterPro" id="IPR038607">
    <property type="entry name" value="PhoD-like_sf"/>
</dbReference>
<dbReference type="RefSeq" id="WP_071066885.1">
    <property type="nucleotide sequence ID" value="NZ_MAXA01000268.1"/>
</dbReference>
<evidence type="ECO:0000313" key="5">
    <source>
        <dbReference type="Proteomes" id="UP000179769"/>
    </source>
</evidence>
<feature type="region of interest" description="Disordered" evidence="1">
    <location>
        <begin position="497"/>
        <end position="532"/>
    </location>
</feature>
<dbReference type="InterPro" id="IPR029052">
    <property type="entry name" value="Metallo-depent_PP-like"/>
</dbReference>
<feature type="domain" description="DUF7800" evidence="3">
    <location>
        <begin position="1"/>
        <end position="80"/>
    </location>
</feature>